<dbReference type="Proteomes" id="UP000664807">
    <property type="component" value="Unassembled WGS sequence"/>
</dbReference>
<dbReference type="EMBL" id="JAFLNM010000003">
    <property type="protein sequence ID" value="MBO0342661.1"/>
    <property type="molecule type" value="Genomic_DNA"/>
</dbReference>
<protein>
    <recommendedName>
        <fullName evidence="5">DUF4377 domain-containing protein</fullName>
    </recommendedName>
</protein>
<organism evidence="3 4">
    <name type="scientific">Flagellimonas profundi</name>
    <dbReference type="NCBI Taxonomy" id="2915620"/>
    <lineage>
        <taxon>Bacteria</taxon>
        <taxon>Pseudomonadati</taxon>
        <taxon>Bacteroidota</taxon>
        <taxon>Flavobacteriia</taxon>
        <taxon>Flavobacteriales</taxon>
        <taxon>Flavobacteriaceae</taxon>
        <taxon>Flagellimonas</taxon>
    </lineage>
</organism>
<evidence type="ECO:0000313" key="2">
    <source>
        <dbReference type="EMBL" id="MBO0342661.1"/>
    </source>
</evidence>
<evidence type="ECO:0008006" key="5">
    <source>
        <dbReference type="Google" id="ProtNLM"/>
    </source>
</evidence>
<evidence type="ECO:0000313" key="3">
    <source>
        <dbReference type="EMBL" id="MBO0343084.1"/>
    </source>
</evidence>
<keyword evidence="1" id="KW-0732">Signal</keyword>
<name>A0ABS3FIU8_9FLAO</name>
<comment type="caution">
    <text evidence="3">The sequence shown here is derived from an EMBL/GenBank/DDBJ whole genome shotgun (WGS) entry which is preliminary data.</text>
</comment>
<proteinExistence type="predicted"/>
<dbReference type="RefSeq" id="WP_207029647.1">
    <property type="nucleotide sequence ID" value="NZ_JAFLNM010000003.1"/>
</dbReference>
<sequence length="127" mass="14380">MSRRFFTYMAVAFIALFAFSNCSGDDSFEFSPDPTCGRNINFIVEVIPQGAGIVTRSEYVNSFGLNGLMPFQVIEYFAIPTDGYQFIKWDLAPIADREENPISLIPCDINPVYTTIRIKAIFEIIEE</sequence>
<dbReference type="EMBL" id="JAFLNM010000004">
    <property type="protein sequence ID" value="MBO0343084.1"/>
    <property type="molecule type" value="Genomic_DNA"/>
</dbReference>
<keyword evidence="4" id="KW-1185">Reference proteome</keyword>
<accession>A0ABS3FIU8</accession>
<gene>
    <name evidence="2" type="ORF">J0654_13460</name>
    <name evidence="3" type="ORF">J0654_15625</name>
</gene>
<feature type="signal peptide" evidence="1">
    <location>
        <begin position="1"/>
        <end position="24"/>
    </location>
</feature>
<evidence type="ECO:0000256" key="1">
    <source>
        <dbReference type="SAM" id="SignalP"/>
    </source>
</evidence>
<evidence type="ECO:0000313" key="4">
    <source>
        <dbReference type="Proteomes" id="UP000664807"/>
    </source>
</evidence>
<feature type="chain" id="PRO_5045032098" description="DUF4377 domain-containing protein" evidence="1">
    <location>
        <begin position="25"/>
        <end position="127"/>
    </location>
</feature>
<reference evidence="3 4" key="1">
    <citation type="submission" date="2021-03" db="EMBL/GenBank/DDBJ databases">
        <title>Muricauda lutimaris sp. nov. and Muricauda ruestringensis sp. nov, two marine members of the Flavobacteriaceae isolated from deep sea sediments of Western Pacific.</title>
        <authorList>
            <person name="Zhao S."/>
            <person name="Liu R."/>
        </authorList>
    </citation>
    <scope>NUCLEOTIDE SEQUENCE [LARGE SCALE GENOMIC DNA]</scope>
    <source>
        <strain evidence="3 4">BC31-3-A3</strain>
    </source>
</reference>